<evidence type="ECO:0000256" key="1">
    <source>
        <dbReference type="ARBA" id="ARBA00004445"/>
    </source>
</evidence>
<evidence type="ECO:0000256" key="3">
    <source>
        <dbReference type="ARBA" id="ARBA00022738"/>
    </source>
</evidence>
<protein>
    <submittedName>
        <fullName evidence="8">CpcD phycobilisome linker domain-containing protein</fullName>
    </submittedName>
</protein>
<keyword evidence="3 6" id="KW-0605">Phycobilisome</keyword>
<dbReference type="Proteomes" id="UP000218785">
    <property type="component" value="Chromosome"/>
</dbReference>
<dbReference type="GO" id="GO:0031676">
    <property type="term" value="C:plasma membrane-derived thylakoid membrane"/>
    <property type="evidence" value="ECO:0007669"/>
    <property type="project" value="UniProtKB-SubCell"/>
</dbReference>
<dbReference type="Pfam" id="PF01383">
    <property type="entry name" value="CpcD"/>
    <property type="match status" value="1"/>
</dbReference>
<feature type="domain" description="CpcD-like" evidence="7">
    <location>
        <begin position="5"/>
        <end position="63"/>
    </location>
</feature>
<keyword evidence="5" id="KW-0472">Membrane</keyword>
<evidence type="ECO:0000256" key="6">
    <source>
        <dbReference type="PROSITE-ProRule" id="PRU00771"/>
    </source>
</evidence>
<accession>A0A1Z4MRX1</accession>
<evidence type="ECO:0000313" key="9">
    <source>
        <dbReference type="Proteomes" id="UP000218785"/>
    </source>
</evidence>
<proteinExistence type="predicted"/>
<evidence type="ECO:0000259" key="7">
    <source>
        <dbReference type="PROSITE" id="PS51441"/>
    </source>
</evidence>
<organism evidence="8 9">
    <name type="scientific">Tolypothrix tenuis PCC 7101</name>
    <dbReference type="NCBI Taxonomy" id="231146"/>
    <lineage>
        <taxon>Bacteria</taxon>
        <taxon>Bacillati</taxon>
        <taxon>Cyanobacteriota</taxon>
        <taxon>Cyanophyceae</taxon>
        <taxon>Nostocales</taxon>
        <taxon>Tolypothrichaceae</taxon>
        <taxon>Tolypothrix</taxon>
    </lineage>
</organism>
<evidence type="ECO:0000256" key="2">
    <source>
        <dbReference type="ARBA" id="ARBA00022549"/>
    </source>
</evidence>
<evidence type="ECO:0000313" key="8">
    <source>
        <dbReference type="EMBL" id="BAY96234.1"/>
    </source>
</evidence>
<dbReference type="EMBL" id="AP018248">
    <property type="protein sequence ID" value="BAY96234.1"/>
    <property type="molecule type" value="Genomic_DNA"/>
</dbReference>
<evidence type="ECO:0000256" key="5">
    <source>
        <dbReference type="ARBA" id="ARBA00023136"/>
    </source>
</evidence>
<dbReference type="SMART" id="SM01094">
    <property type="entry name" value="CpcD"/>
    <property type="match status" value="1"/>
</dbReference>
<name>A0A1Z4MRX1_9CYAN</name>
<dbReference type="KEGG" id="ttq:NIES37_01630"/>
<keyword evidence="9" id="KW-1185">Reference proteome</keyword>
<comment type="subcellular location">
    <subcellularLocation>
        <location evidence="1">Cellular thylakoid membrane</location>
        <topology evidence="1">Peripheral membrane protein</topology>
        <orientation evidence="1">Cytoplasmic side</orientation>
    </subcellularLocation>
</comment>
<sequence length="70" mass="7991">MVYQSRSFQVEVSGLHQNEVTNQNNYPIRASGSVFITVPFSRFNEELQRINRLGGKIVNIQPLNLQIGEN</sequence>
<dbReference type="InterPro" id="IPR008213">
    <property type="entry name" value="CpcD-like_dom"/>
</dbReference>
<evidence type="ECO:0000256" key="4">
    <source>
        <dbReference type="ARBA" id="ARBA00023078"/>
    </source>
</evidence>
<dbReference type="AlphaFoldDB" id="A0A1Z4MRX1"/>
<reference evidence="8 9" key="1">
    <citation type="submission" date="2017-06" db="EMBL/GenBank/DDBJ databases">
        <title>Genome sequencing of cyanobaciteial culture collection at National Institute for Environmental Studies (NIES).</title>
        <authorList>
            <person name="Hirose Y."/>
            <person name="Shimura Y."/>
            <person name="Fujisawa T."/>
            <person name="Nakamura Y."/>
            <person name="Kawachi M."/>
        </authorList>
    </citation>
    <scope>NUCLEOTIDE SEQUENCE [LARGE SCALE GENOMIC DNA]</scope>
    <source>
        <strain evidence="8 9">NIES-37</strain>
    </source>
</reference>
<keyword evidence="2" id="KW-0042">Antenna complex</keyword>
<dbReference type="PROSITE" id="PS51441">
    <property type="entry name" value="CPCD_LIKE"/>
    <property type="match status" value="1"/>
</dbReference>
<gene>
    <name evidence="8" type="ORF">NIES37_01630</name>
</gene>
<dbReference type="GO" id="GO:0030089">
    <property type="term" value="C:phycobilisome"/>
    <property type="evidence" value="ECO:0007669"/>
    <property type="project" value="UniProtKB-UniRule"/>
</dbReference>
<keyword evidence="4" id="KW-0793">Thylakoid</keyword>